<evidence type="ECO:0000313" key="2">
    <source>
        <dbReference type="Proteomes" id="UP000799754"/>
    </source>
</evidence>
<reference evidence="1" key="1">
    <citation type="journal article" date="2020" name="Stud. Mycol.">
        <title>101 Dothideomycetes genomes: a test case for predicting lifestyles and emergence of pathogens.</title>
        <authorList>
            <person name="Haridas S."/>
            <person name="Albert R."/>
            <person name="Binder M."/>
            <person name="Bloem J."/>
            <person name="Labutti K."/>
            <person name="Salamov A."/>
            <person name="Andreopoulos B."/>
            <person name="Baker S."/>
            <person name="Barry K."/>
            <person name="Bills G."/>
            <person name="Bluhm B."/>
            <person name="Cannon C."/>
            <person name="Castanera R."/>
            <person name="Culley D."/>
            <person name="Daum C."/>
            <person name="Ezra D."/>
            <person name="Gonzalez J."/>
            <person name="Henrissat B."/>
            <person name="Kuo A."/>
            <person name="Liang C."/>
            <person name="Lipzen A."/>
            <person name="Lutzoni F."/>
            <person name="Magnuson J."/>
            <person name="Mondo S."/>
            <person name="Nolan M."/>
            <person name="Ohm R."/>
            <person name="Pangilinan J."/>
            <person name="Park H.-J."/>
            <person name="Ramirez L."/>
            <person name="Alfaro M."/>
            <person name="Sun H."/>
            <person name="Tritt A."/>
            <person name="Yoshinaga Y."/>
            <person name="Zwiers L.-H."/>
            <person name="Turgeon B."/>
            <person name="Goodwin S."/>
            <person name="Spatafora J."/>
            <person name="Crous P."/>
            <person name="Grigoriev I."/>
        </authorList>
    </citation>
    <scope>NUCLEOTIDE SEQUENCE</scope>
    <source>
        <strain evidence="1">CBS 525.71</strain>
    </source>
</reference>
<dbReference type="Proteomes" id="UP000799754">
    <property type="component" value="Unassembled WGS sequence"/>
</dbReference>
<accession>A0ACB6RMT8</accession>
<sequence>MRKSNDQENDSAFTADIVLAVREGWGQFRGMDGPLLLSRTVANFSRDVDRGWSAARHGGATASHKHPDLFSRRSCSTPDITVMREGGSQLSQCILACRPGCQSPRYWKNVCYGVVHATSGISNLGFAVLKSHRCANRKTYPGYDLEISRIEDADPRSRGYTSLLTATQNTRDPERASLT</sequence>
<keyword evidence="2" id="KW-1185">Reference proteome</keyword>
<gene>
    <name evidence="1" type="ORF">BU25DRAFT_200291</name>
</gene>
<evidence type="ECO:0000313" key="1">
    <source>
        <dbReference type="EMBL" id="KAF2623027.1"/>
    </source>
</evidence>
<organism evidence="1 2">
    <name type="scientific">Macroventuria anomochaeta</name>
    <dbReference type="NCBI Taxonomy" id="301207"/>
    <lineage>
        <taxon>Eukaryota</taxon>
        <taxon>Fungi</taxon>
        <taxon>Dikarya</taxon>
        <taxon>Ascomycota</taxon>
        <taxon>Pezizomycotina</taxon>
        <taxon>Dothideomycetes</taxon>
        <taxon>Pleosporomycetidae</taxon>
        <taxon>Pleosporales</taxon>
        <taxon>Pleosporineae</taxon>
        <taxon>Didymellaceae</taxon>
        <taxon>Macroventuria</taxon>
    </lineage>
</organism>
<proteinExistence type="predicted"/>
<dbReference type="EMBL" id="MU006740">
    <property type="protein sequence ID" value="KAF2623027.1"/>
    <property type="molecule type" value="Genomic_DNA"/>
</dbReference>
<name>A0ACB6RMT8_9PLEO</name>
<comment type="caution">
    <text evidence="1">The sequence shown here is derived from an EMBL/GenBank/DDBJ whole genome shotgun (WGS) entry which is preliminary data.</text>
</comment>
<protein>
    <submittedName>
        <fullName evidence="1">Uncharacterized protein</fullName>
    </submittedName>
</protein>